<feature type="region of interest" description="Disordered" evidence="1">
    <location>
        <begin position="1"/>
        <end position="26"/>
    </location>
</feature>
<name>A0ABU6RA69_9FABA</name>
<reference evidence="2 3" key="1">
    <citation type="journal article" date="2023" name="Plants (Basel)">
        <title>Bridging the Gap: Combining Genomics and Transcriptomics Approaches to Understand Stylosanthes scabra, an Orphan Legume from the Brazilian Caatinga.</title>
        <authorList>
            <person name="Ferreira-Neto J.R.C."/>
            <person name="da Silva M.D."/>
            <person name="Binneck E."/>
            <person name="de Melo N.F."/>
            <person name="da Silva R.H."/>
            <person name="de Melo A.L.T.M."/>
            <person name="Pandolfi V."/>
            <person name="Bustamante F.O."/>
            <person name="Brasileiro-Vidal A.C."/>
            <person name="Benko-Iseppon A.M."/>
        </authorList>
    </citation>
    <scope>NUCLEOTIDE SEQUENCE [LARGE SCALE GENOMIC DNA]</scope>
    <source>
        <tissue evidence="2">Leaves</tissue>
    </source>
</reference>
<dbReference type="EMBL" id="JASCZI010030299">
    <property type="protein sequence ID" value="MED6120879.1"/>
    <property type="molecule type" value="Genomic_DNA"/>
</dbReference>
<evidence type="ECO:0000256" key="1">
    <source>
        <dbReference type="SAM" id="MobiDB-lite"/>
    </source>
</evidence>
<evidence type="ECO:0000313" key="3">
    <source>
        <dbReference type="Proteomes" id="UP001341840"/>
    </source>
</evidence>
<keyword evidence="3" id="KW-1185">Reference proteome</keyword>
<accession>A0ABU6RA69</accession>
<protein>
    <submittedName>
        <fullName evidence="2">Uncharacterized protein</fullName>
    </submittedName>
</protein>
<proteinExistence type="predicted"/>
<evidence type="ECO:0000313" key="2">
    <source>
        <dbReference type="EMBL" id="MED6120879.1"/>
    </source>
</evidence>
<organism evidence="2 3">
    <name type="scientific">Stylosanthes scabra</name>
    <dbReference type="NCBI Taxonomy" id="79078"/>
    <lineage>
        <taxon>Eukaryota</taxon>
        <taxon>Viridiplantae</taxon>
        <taxon>Streptophyta</taxon>
        <taxon>Embryophyta</taxon>
        <taxon>Tracheophyta</taxon>
        <taxon>Spermatophyta</taxon>
        <taxon>Magnoliopsida</taxon>
        <taxon>eudicotyledons</taxon>
        <taxon>Gunneridae</taxon>
        <taxon>Pentapetalae</taxon>
        <taxon>rosids</taxon>
        <taxon>fabids</taxon>
        <taxon>Fabales</taxon>
        <taxon>Fabaceae</taxon>
        <taxon>Papilionoideae</taxon>
        <taxon>50 kb inversion clade</taxon>
        <taxon>dalbergioids sensu lato</taxon>
        <taxon>Dalbergieae</taxon>
        <taxon>Pterocarpus clade</taxon>
        <taxon>Stylosanthes</taxon>
    </lineage>
</organism>
<dbReference type="Proteomes" id="UP001341840">
    <property type="component" value="Unassembled WGS sequence"/>
</dbReference>
<gene>
    <name evidence="2" type="ORF">PIB30_025033</name>
</gene>
<sequence>MSGRGRGNRRGVAASPASDGEKPDLSNDFAEIAAALRVSAAAMRETMPLESESARAMRTEMVFGND</sequence>
<comment type="caution">
    <text evidence="2">The sequence shown here is derived from an EMBL/GenBank/DDBJ whole genome shotgun (WGS) entry which is preliminary data.</text>
</comment>